<keyword evidence="6" id="KW-1185">Reference proteome</keyword>
<keyword evidence="1" id="KW-0805">Transcription regulation</keyword>
<dbReference type="EMBL" id="ANBP01000001">
    <property type="protein sequence ID" value="KAB7759569.1"/>
    <property type="molecule type" value="Genomic_DNA"/>
</dbReference>
<sequence length="246" mass="25129">MAWTGTAVIEPGRLVYAGALGAAHAHTHAAVQIAVAVDGVLRFSDGGDGTAQGTAAVIPAGVTHAFDAGAARGLMIYVDPSSVVGRSLTALFTDRHRATSWTGAAAALAAPSDLDDLSVAADAVLGALVGDARPAARTDWHPSVVRALEVIPGMLDGPVRIGDVARVVGLSADRLGRLFARDVGLSFPACVRWARLMRALETARSGGNLTDAAHAAGFADSSHANKAFHEMFGLAPAALKEGVQLR</sequence>
<dbReference type="SMART" id="SM00342">
    <property type="entry name" value="HTH_ARAC"/>
    <property type="match status" value="1"/>
</dbReference>
<evidence type="ECO:0000256" key="1">
    <source>
        <dbReference type="ARBA" id="ARBA00023015"/>
    </source>
</evidence>
<keyword evidence="3" id="KW-0804">Transcription</keyword>
<proteinExistence type="predicted"/>
<dbReference type="AlphaFoldDB" id="A0A5N5VGF9"/>
<name>A0A5N5VGF9_MYCPH</name>
<dbReference type="Pfam" id="PF12833">
    <property type="entry name" value="HTH_18"/>
    <property type="match status" value="1"/>
</dbReference>
<organism evidence="5 6">
    <name type="scientific">Mycolicibacterium phlei DSM 43239 = CCUG 21000</name>
    <dbReference type="NCBI Taxonomy" id="1226750"/>
    <lineage>
        <taxon>Bacteria</taxon>
        <taxon>Bacillati</taxon>
        <taxon>Actinomycetota</taxon>
        <taxon>Actinomycetes</taxon>
        <taxon>Mycobacteriales</taxon>
        <taxon>Mycobacteriaceae</taxon>
        <taxon>Mycolicibacterium</taxon>
    </lineage>
</organism>
<comment type="caution">
    <text evidence="5">The sequence shown here is derived from an EMBL/GenBank/DDBJ whole genome shotgun (WGS) entry which is preliminary data.</text>
</comment>
<evidence type="ECO:0000256" key="3">
    <source>
        <dbReference type="ARBA" id="ARBA00023163"/>
    </source>
</evidence>
<dbReference type="InterPro" id="IPR050204">
    <property type="entry name" value="AraC_XylS_family_regulators"/>
</dbReference>
<gene>
    <name evidence="5" type="ORF">MPHL21000_00615</name>
</gene>
<dbReference type="GeneID" id="74305042"/>
<accession>A0A5N5VGF9</accession>
<keyword evidence="2" id="KW-0238">DNA-binding</keyword>
<dbReference type="Proteomes" id="UP000325690">
    <property type="component" value="Unassembled WGS sequence"/>
</dbReference>
<dbReference type="SUPFAM" id="SSF51182">
    <property type="entry name" value="RmlC-like cupins"/>
    <property type="match status" value="1"/>
</dbReference>
<dbReference type="GO" id="GO:0043565">
    <property type="term" value="F:sequence-specific DNA binding"/>
    <property type="evidence" value="ECO:0007669"/>
    <property type="project" value="InterPro"/>
</dbReference>
<evidence type="ECO:0000313" key="6">
    <source>
        <dbReference type="Proteomes" id="UP000325690"/>
    </source>
</evidence>
<dbReference type="InterPro" id="IPR018060">
    <property type="entry name" value="HTH_AraC"/>
</dbReference>
<feature type="domain" description="HTH araC/xylS-type" evidence="4">
    <location>
        <begin position="145"/>
        <end position="242"/>
    </location>
</feature>
<dbReference type="GO" id="GO:0003700">
    <property type="term" value="F:DNA-binding transcription factor activity"/>
    <property type="evidence" value="ECO:0007669"/>
    <property type="project" value="InterPro"/>
</dbReference>
<dbReference type="PROSITE" id="PS01124">
    <property type="entry name" value="HTH_ARAC_FAMILY_2"/>
    <property type="match status" value="1"/>
</dbReference>
<dbReference type="PANTHER" id="PTHR46796:SF15">
    <property type="entry name" value="BLL1074 PROTEIN"/>
    <property type="match status" value="1"/>
</dbReference>
<reference evidence="5 6" key="1">
    <citation type="submission" date="2012-10" db="EMBL/GenBank/DDBJ databases">
        <title>The draft sequence of the Mycobacterium pheli genome.</title>
        <authorList>
            <person name="Pettersson B.M.F."/>
            <person name="Das S."/>
            <person name="Dasgupta S."/>
            <person name="Bhattacharya A."/>
            <person name="Kirsebom L.A."/>
        </authorList>
    </citation>
    <scope>NUCLEOTIDE SEQUENCE [LARGE SCALE GENOMIC DNA]</scope>
    <source>
        <strain evidence="5 6">CCUG 21000</strain>
    </source>
</reference>
<protein>
    <submittedName>
        <fullName evidence="5">AraC family transcriptional regulator</fullName>
    </submittedName>
</protein>
<evidence type="ECO:0000313" key="5">
    <source>
        <dbReference type="EMBL" id="KAB7759569.1"/>
    </source>
</evidence>
<evidence type="ECO:0000259" key="4">
    <source>
        <dbReference type="PROSITE" id="PS01124"/>
    </source>
</evidence>
<dbReference type="PANTHER" id="PTHR46796">
    <property type="entry name" value="HTH-TYPE TRANSCRIPTIONAL ACTIVATOR RHAS-RELATED"/>
    <property type="match status" value="1"/>
</dbReference>
<dbReference type="RefSeq" id="WP_061481696.1">
    <property type="nucleotide sequence ID" value="NZ_ANBO01000001.1"/>
</dbReference>
<evidence type="ECO:0000256" key="2">
    <source>
        <dbReference type="ARBA" id="ARBA00023125"/>
    </source>
</evidence>
<dbReference type="Gene3D" id="1.10.10.60">
    <property type="entry name" value="Homeodomain-like"/>
    <property type="match status" value="1"/>
</dbReference>
<dbReference type="InterPro" id="IPR011051">
    <property type="entry name" value="RmlC_Cupin_sf"/>
</dbReference>